<dbReference type="Pfam" id="PF01697">
    <property type="entry name" value="Glyco_transf_92"/>
    <property type="match status" value="1"/>
</dbReference>
<keyword evidence="3 8" id="KW-0328">Glycosyltransferase</keyword>
<evidence type="ECO:0000256" key="1">
    <source>
        <dbReference type="ARBA" id="ARBA00004167"/>
    </source>
</evidence>
<dbReference type="AlphaFoldDB" id="A0A423TF96"/>
<evidence type="ECO:0000256" key="2">
    <source>
        <dbReference type="ARBA" id="ARBA00007647"/>
    </source>
</evidence>
<dbReference type="GO" id="GO:0005737">
    <property type="term" value="C:cytoplasm"/>
    <property type="evidence" value="ECO:0007669"/>
    <property type="project" value="TreeGrafter"/>
</dbReference>
<evidence type="ECO:0000313" key="10">
    <source>
        <dbReference type="Proteomes" id="UP000283509"/>
    </source>
</evidence>
<dbReference type="InterPro" id="IPR008166">
    <property type="entry name" value="Glyco_transf_92"/>
</dbReference>
<dbReference type="GO" id="GO:0016020">
    <property type="term" value="C:membrane"/>
    <property type="evidence" value="ECO:0007669"/>
    <property type="project" value="UniProtKB-SubCell"/>
</dbReference>
<gene>
    <name evidence="9" type="ORF">C7M84_006392</name>
</gene>
<comment type="similarity">
    <text evidence="2 8">Belongs to the glycosyltransferase 92 family.</text>
</comment>
<evidence type="ECO:0000313" key="9">
    <source>
        <dbReference type="EMBL" id="ROT75106.1"/>
    </source>
</evidence>
<evidence type="ECO:0000256" key="6">
    <source>
        <dbReference type="ARBA" id="ARBA00022989"/>
    </source>
</evidence>
<dbReference type="EMBL" id="QCYY01001811">
    <property type="protein sequence ID" value="ROT75106.1"/>
    <property type="molecule type" value="Genomic_DNA"/>
</dbReference>
<keyword evidence="10" id="KW-1185">Reference proteome</keyword>
<dbReference type="PANTHER" id="PTHR21461:SF69">
    <property type="entry name" value="GLYCOSYLTRANSFERASE FAMILY 92 PROTEIN"/>
    <property type="match status" value="1"/>
</dbReference>
<evidence type="ECO:0000256" key="8">
    <source>
        <dbReference type="RuleBase" id="RU366017"/>
    </source>
</evidence>
<reference evidence="9 10" key="1">
    <citation type="submission" date="2018-04" db="EMBL/GenBank/DDBJ databases">
        <authorList>
            <person name="Zhang X."/>
            <person name="Yuan J."/>
            <person name="Li F."/>
            <person name="Xiang J."/>
        </authorList>
    </citation>
    <scope>NUCLEOTIDE SEQUENCE [LARGE SCALE GENOMIC DNA]</scope>
    <source>
        <tissue evidence="9">Muscle</tissue>
    </source>
</reference>
<evidence type="ECO:0000256" key="3">
    <source>
        <dbReference type="ARBA" id="ARBA00022676"/>
    </source>
</evidence>
<reference evidence="9 10" key="2">
    <citation type="submission" date="2019-01" db="EMBL/GenBank/DDBJ databases">
        <title>The decoding of complex shrimp genome reveals the adaptation for benthos swimmer, frequently molting mechanism and breeding impact on genome.</title>
        <authorList>
            <person name="Sun Y."/>
            <person name="Gao Y."/>
            <person name="Yu Y."/>
        </authorList>
    </citation>
    <scope>NUCLEOTIDE SEQUENCE [LARGE SCALE GENOMIC DNA]</scope>
    <source>
        <tissue evidence="9">Muscle</tissue>
    </source>
</reference>
<evidence type="ECO:0000256" key="4">
    <source>
        <dbReference type="ARBA" id="ARBA00022679"/>
    </source>
</evidence>
<protein>
    <recommendedName>
        <fullName evidence="8">Glycosyltransferase family 92 protein</fullName>
        <ecNumber evidence="8">2.4.1.-</ecNumber>
    </recommendedName>
</protein>
<accession>A0A423TF96</accession>
<dbReference type="EC" id="2.4.1.-" evidence="8"/>
<keyword evidence="6" id="KW-1133">Transmembrane helix</keyword>
<keyword evidence="5" id="KW-0812">Transmembrane</keyword>
<organism evidence="9 10">
    <name type="scientific">Penaeus vannamei</name>
    <name type="common">Whiteleg shrimp</name>
    <name type="synonym">Litopenaeus vannamei</name>
    <dbReference type="NCBI Taxonomy" id="6689"/>
    <lineage>
        <taxon>Eukaryota</taxon>
        <taxon>Metazoa</taxon>
        <taxon>Ecdysozoa</taxon>
        <taxon>Arthropoda</taxon>
        <taxon>Crustacea</taxon>
        <taxon>Multicrustacea</taxon>
        <taxon>Malacostraca</taxon>
        <taxon>Eumalacostraca</taxon>
        <taxon>Eucarida</taxon>
        <taxon>Decapoda</taxon>
        <taxon>Dendrobranchiata</taxon>
        <taxon>Penaeoidea</taxon>
        <taxon>Penaeidae</taxon>
        <taxon>Penaeus</taxon>
    </lineage>
</organism>
<dbReference type="GO" id="GO:0016757">
    <property type="term" value="F:glycosyltransferase activity"/>
    <property type="evidence" value="ECO:0007669"/>
    <property type="project" value="UniProtKB-UniRule"/>
</dbReference>
<dbReference type="OrthoDB" id="6369239at2759"/>
<proteinExistence type="inferred from homology"/>
<keyword evidence="4 8" id="KW-0808">Transferase</keyword>
<name>A0A423TF96_PENVA</name>
<comment type="subcellular location">
    <subcellularLocation>
        <location evidence="1">Membrane</location>
        <topology evidence="1">Single-pass membrane protein</topology>
    </subcellularLocation>
</comment>
<comment type="caution">
    <text evidence="9">The sequence shown here is derived from an EMBL/GenBank/DDBJ whole genome shotgun (WGS) entry which is preliminary data.</text>
</comment>
<evidence type="ECO:0000256" key="5">
    <source>
        <dbReference type="ARBA" id="ARBA00022692"/>
    </source>
</evidence>
<evidence type="ECO:0000256" key="7">
    <source>
        <dbReference type="ARBA" id="ARBA00023136"/>
    </source>
</evidence>
<dbReference type="PANTHER" id="PTHR21461">
    <property type="entry name" value="GLYCOSYLTRANSFERASE FAMILY 92 PROTEIN"/>
    <property type="match status" value="1"/>
</dbReference>
<sequence>MRQRHLRGEPCLGPTSASRRVGRWSVAVCGPALYYYHEDFSVRMVEWLEILRAQGFARVFLSVTDIHPNLERVLRYYEAQGFVGMVRFSYPEPYVNEPSIRRLWFMLERPRRYAMQKVYYTDCALRHMHEYRFIAHLDPDEIPMLRRHHTFPQWLSDQLRSHPVAPGQERKQHPAHKLIWYYHQKNLEPSPSAASLPEYLWAMRHTKRSLEAMAVSTGKTKPVYDMDLATGLFSHDVLTCAYGKCEAKSYTYKRDQAYLAHFRYDCEDFCKQPNSTVDETMLLKYKDQVLPAVTKALKDLQLI</sequence>
<keyword evidence="7" id="KW-0472">Membrane</keyword>
<dbReference type="Proteomes" id="UP000283509">
    <property type="component" value="Unassembled WGS sequence"/>
</dbReference>